<comment type="caution">
    <text evidence="20">The sequence shown here is derived from an EMBL/GenBank/DDBJ whole genome shotgun (WGS) entry which is preliminary data.</text>
</comment>
<gene>
    <name evidence="15" type="primary">pheT</name>
    <name evidence="20" type="ORF">KGQ19_34500</name>
</gene>
<feature type="binding site" evidence="15">
    <location>
        <position position="476"/>
    </location>
    <ligand>
        <name>Mg(2+)</name>
        <dbReference type="ChEBI" id="CHEBI:18420"/>
        <note>shared with alpha subunit</note>
    </ligand>
</feature>
<feature type="domain" description="TRNA-binding" evidence="17">
    <location>
        <begin position="43"/>
        <end position="161"/>
    </location>
</feature>
<dbReference type="HAMAP" id="MF_00283">
    <property type="entry name" value="Phe_tRNA_synth_beta1"/>
    <property type="match status" value="1"/>
</dbReference>
<dbReference type="Pfam" id="PF01588">
    <property type="entry name" value="tRNA_bind"/>
    <property type="match status" value="1"/>
</dbReference>
<evidence type="ECO:0000256" key="9">
    <source>
        <dbReference type="ARBA" id="ARBA00022840"/>
    </source>
</evidence>
<dbReference type="InterPro" id="IPR020825">
    <property type="entry name" value="Phe-tRNA_synthase-like_B3/B4"/>
</dbReference>
<dbReference type="PANTHER" id="PTHR10947">
    <property type="entry name" value="PHENYLALANYL-TRNA SYNTHETASE BETA CHAIN AND LEUCINE-RICH REPEAT-CONTAINING PROTEIN 47"/>
    <property type="match status" value="1"/>
</dbReference>
<dbReference type="InterPro" id="IPR045864">
    <property type="entry name" value="aa-tRNA-synth_II/BPL/LPL"/>
</dbReference>
<evidence type="ECO:0000256" key="1">
    <source>
        <dbReference type="ARBA" id="ARBA00004496"/>
    </source>
</evidence>
<dbReference type="EC" id="6.1.1.20" evidence="15"/>
<dbReference type="Gene3D" id="3.30.56.10">
    <property type="match status" value="2"/>
</dbReference>
<dbReference type="PANTHER" id="PTHR10947:SF0">
    <property type="entry name" value="PHENYLALANINE--TRNA LIGASE BETA SUBUNIT"/>
    <property type="match status" value="1"/>
</dbReference>
<dbReference type="GO" id="GO:0004826">
    <property type="term" value="F:phenylalanine-tRNA ligase activity"/>
    <property type="evidence" value="ECO:0007669"/>
    <property type="project" value="UniProtKB-EC"/>
</dbReference>
<feature type="domain" description="FDX-ACB" evidence="18">
    <location>
        <begin position="739"/>
        <end position="832"/>
    </location>
</feature>
<protein>
    <recommendedName>
        <fullName evidence="15">Phenylalanine--tRNA ligase beta subunit</fullName>
        <ecNumber evidence="15">6.1.1.20</ecNumber>
    </recommendedName>
    <alternativeName>
        <fullName evidence="15">Phenylalanyl-tRNA synthetase beta subunit</fullName>
        <shortName evidence="15">PheRS</shortName>
    </alternativeName>
</protein>
<evidence type="ECO:0000256" key="2">
    <source>
        <dbReference type="ARBA" id="ARBA00008653"/>
    </source>
</evidence>
<dbReference type="InterPro" id="IPR005146">
    <property type="entry name" value="B3/B4_tRNA-bd"/>
</dbReference>
<dbReference type="Gene3D" id="3.50.40.10">
    <property type="entry name" value="Phenylalanyl-trna Synthetase, Chain B, domain 3"/>
    <property type="match status" value="1"/>
</dbReference>
<dbReference type="Gene3D" id="2.40.50.140">
    <property type="entry name" value="Nucleic acid-binding proteins"/>
    <property type="match status" value="1"/>
</dbReference>
<reference evidence="20 21" key="1">
    <citation type="submission" date="2020-02" db="EMBL/GenBank/DDBJ databases">
        <title>Acidophilic actinobacteria isolated from forest soil.</title>
        <authorList>
            <person name="Golinska P."/>
        </authorList>
    </citation>
    <scope>NUCLEOTIDE SEQUENCE [LARGE SCALE GENOMIC DNA]</scope>
    <source>
        <strain evidence="20 21">NL8</strain>
    </source>
</reference>
<dbReference type="CDD" id="cd02796">
    <property type="entry name" value="tRNA_bind_bactPheRS"/>
    <property type="match status" value="1"/>
</dbReference>
<dbReference type="SMART" id="SM00873">
    <property type="entry name" value="B3_4"/>
    <property type="match status" value="1"/>
</dbReference>
<dbReference type="RefSeq" id="WP_212017144.1">
    <property type="nucleotide sequence ID" value="NZ_JAAFYZ010000165.1"/>
</dbReference>
<comment type="similarity">
    <text evidence="2 15">Belongs to the phenylalanyl-tRNA synthetase beta subunit family. Type 1 subfamily.</text>
</comment>
<dbReference type="InterPro" id="IPR005147">
    <property type="entry name" value="tRNA_synthase_B5-dom"/>
</dbReference>
<keyword evidence="21" id="KW-1185">Reference proteome</keyword>
<dbReference type="Gene3D" id="3.30.930.10">
    <property type="entry name" value="Bira Bifunctional Protein, Domain 2"/>
    <property type="match status" value="1"/>
</dbReference>
<comment type="cofactor">
    <cofactor evidence="15">
        <name>Mg(2+)</name>
        <dbReference type="ChEBI" id="CHEBI:18420"/>
    </cofactor>
    <text evidence="15">Binds 2 magnesium ions per tetramer.</text>
</comment>
<organism evidence="20 21">
    <name type="scientific">Catenulispora pinistramenti</name>
    <dbReference type="NCBI Taxonomy" id="2705254"/>
    <lineage>
        <taxon>Bacteria</taxon>
        <taxon>Bacillati</taxon>
        <taxon>Actinomycetota</taxon>
        <taxon>Actinomycetes</taxon>
        <taxon>Catenulisporales</taxon>
        <taxon>Catenulisporaceae</taxon>
        <taxon>Catenulispora</taxon>
    </lineage>
</organism>
<evidence type="ECO:0000256" key="10">
    <source>
        <dbReference type="ARBA" id="ARBA00022842"/>
    </source>
</evidence>
<keyword evidence="7 15" id="KW-0479">Metal-binding</keyword>
<dbReference type="InterPro" id="IPR005121">
    <property type="entry name" value="Fdx_antiC-bd"/>
</dbReference>
<keyword evidence="8 15" id="KW-0547">Nucleotide-binding</keyword>
<comment type="catalytic activity">
    <reaction evidence="14 15">
        <text>tRNA(Phe) + L-phenylalanine + ATP = L-phenylalanyl-tRNA(Phe) + AMP + diphosphate + H(+)</text>
        <dbReference type="Rhea" id="RHEA:19413"/>
        <dbReference type="Rhea" id="RHEA-COMP:9668"/>
        <dbReference type="Rhea" id="RHEA-COMP:9699"/>
        <dbReference type="ChEBI" id="CHEBI:15378"/>
        <dbReference type="ChEBI" id="CHEBI:30616"/>
        <dbReference type="ChEBI" id="CHEBI:33019"/>
        <dbReference type="ChEBI" id="CHEBI:58095"/>
        <dbReference type="ChEBI" id="CHEBI:78442"/>
        <dbReference type="ChEBI" id="CHEBI:78531"/>
        <dbReference type="ChEBI" id="CHEBI:456215"/>
        <dbReference type="EC" id="6.1.1.20"/>
    </reaction>
</comment>
<evidence type="ECO:0000313" key="21">
    <source>
        <dbReference type="Proteomes" id="UP000730482"/>
    </source>
</evidence>
<evidence type="ECO:0000259" key="18">
    <source>
        <dbReference type="PROSITE" id="PS51447"/>
    </source>
</evidence>
<accession>A0ABS5L0Y6</accession>
<evidence type="ECO:0000256" key="8">
    <source>
        <dbReference type="ARBA" id="ARBA00022741"/>
    </source>
</evidence>
<feature type="binding site" evidence="15">
    <location>
        <position position="475"/>
    </location>
    <ligand>
        <name>Mg(2+)</name>
        <dbReference type="ChEBI" id="CHEBI:18420"/>
        <note>shared with alpha subunit</note>
    </ligand>
</feature>
<keyword evidence="10 15" id="KW-0460">Magnesium</keyword>
<dbReference type="InterPro" id="IPR004532">
    <property type="entry name" value="Phe-tRNA-ligase_IIc_bsu_bact"/>
</dbReference>
<name>A0ABS5L0Y6_9ACTN</name>
<keyword evidence="13 15" id="KW-0030">Aminoacyl-tRNA synthetase</keyword>
<dbReference type="NCBIfam" id="TIGR00472">
    <property type="entry name" value="pheT_bact"/>
    <property type="match status" value="1"/>
</dbReference>
<evidence type="ECO:0000256" key="6">
    <source>
        <dbReference type="ARBA" id="ARBA00022598"/>
    </source>
</evidence>
<keyword evidence="9 15" id="KW-0067">ATP-binding</keyword>
<keyword evidence="12 15" id="KW-0648">Protein biosynthesis</keyword>
<dbReference type="SUPFAM" id="SSF46955">
    <property type="entry name" value="Putative DNA-binding domain"/>
    <property type="match status" value="1"/>
</dbReference>
<evidence type="ECO:0000256" key="15">
    <source>
        <dbReference type="HAMAP-Rule" id="MF_00283"/>
    </source>
</evidence>
<dbReference type="InterPro" id="IPR041616">
    <property type="entry name" value="PheRS_beta_core"/>
</dbReference>
<evidence type="ECO:0000256" key="14">
    <source>
        <dbReference type="ARBA" id="ARBA00049255"/>
    </source>
</evidence>
<dbReference type="InterPro" id="IPR036690">
    <property type="entry name" value="Fdx_antiC-bd_sf"/>
</dbReference>
<dbReference type="Pfam" id="PF03483">
    <property type="entry name" value="B3_4"/>
    <property type="match status" value="1"/>
</dbReference>
<keyword evidence="11 16" id="KW-0694">RNA-binding</keyword>
<dbReference type="SUPFAM" id="SSF50249">
    <property type="entry name" value="Nucleic acid-binding proteins"/>
    <property type="match status" value="1"/>
</dbReference>
<dbReference type="InterPro" id="IPR045060">
    <property type="entry name" value="Phe-tRNA-ligase_IIc_bsu"/>
</dbReference>
<dbReference type="SMART" id="SM00896">
    <property type="entry name" value="FDX-ACB"/>
    <property type="match status" value="1"/>
</dbReference>
<dbReference type="InterPro" id="IPR012340">
    <property type="entry name" value="NA-bd_OB-fold"/>
</dbReference>
<feature type="binding site" evidence="15">
    <location>
        <position position="466"/>
    </location>
    <ligand>
        <name>Mg(2+)</name>
        <dbReference type="ChEBI" id="CHEBI:18420"/>
        <note>shared with alpha subunit</note>
    </ligand>
</feature>
<dbReference type="CDD" id="cd00769">
    <property type="entry name" value="PheRS_beta_core"/>
    <property type="match status" value="1"/>
</dbReference>
<dbReference type="Gene3D" id="3.30.70.380">
    <property type="entry name" value="Ferrodoxin-fold anticodon-binding domain"/>
    <property type="match status" value="1"/>
</dbReference>
<sequence>MRVPYSWLRDYVALPDGTTAFAVADKLTQTGGGKLETIERVGEGLSGPLVVGKVAAIEELTGFKKPIRHCQVVVTAAADGPGSAADPQLIVCGARNFAVGDHVVVALPGAVLPGDFKIAARKTYSRDSNGMICSARELGLGEDHDGIIVLPADSPVGADAIAYLGLDDEVIEFEVTPDRGYTLSLRGIAREAATAFDVPFQDPAGIQTPEADDSGYPVRVEDPAGCDVFVARTVTGIDPRALSPLWMQRRLQMSGMRPISLIVDIANYVMLELGQPIHTYDRQRLSGPIVVRRARAGEVLETLDGGERRLDPADLLITDDSGPIGLAGVMGGASTEIHDGSTEVVVEAAHFQATSIAKTVRRHKLPSEAAKRFERDADPGAAAAAAQRVVDLLVELAGGTAEPGVTVIGAVTRPAALTIPWTYPGRVAGVDYTREEVERRLHQVGCDLEAAGDDDLVVTPPSWRADLRDPNDLAEEVIRLEGFDRLPSTLPKATAGTGYTHAQRIRRRVGTALASAGYVEVLAYPFLGQADLDALGLPENDPRRITVPLANPISEEQPSMRTTLLPGLLAALRRNVGRGTADLALFEQGLVFHPRKDAAPVAPRLTVERRPTDEELASLDAALPRQPRRVAVVLSGLREPAGWWGPGRPAGWQDAIQAARIIADACRVELEISQDQHEPWHPGRCARLAVNGRLVGHAGELHPRVVAELGLPPRTAAMELELDRMIPAEEVLTQAPGISSMPVATQDVALVVDAAVPEHDVEAALREGAGALLESVRLFDVYTGERIGEGRKSLAFALRFRAPDRTLTAEEASQARDSAVELAASRTGAVLRS</sequence>
<dbReference type="PROSITE" id="PS50886">
    <property type="entry name" value="TRBD"/>
    <property type="match status" value="1"/>
</dbReference>
<evidence type="ECO:0000313" key="20">
    <source>
        <dbReference type="EMBL" id="MBS2551988.1"/>
    </source>
</evidence>
<feature type="domain" description="B5" evidence="19">
    <location>
        <begin position="412"/>
        <end position="488"/>
    </location>
</feature>
<dbReference type="Proteomes" id="UP000730482">
    <property type="component" value="Unassembled WGS sequence"/>
</dbReference>
<feature type="binding site" evidence="15">
    <location>
        <position position="472"/>
    </location>
    <ligand>
        <name>Mg(2+)</name>
        <dbReference type="ChEBI" id="CHEBI:18420"/>
        <note>shared with alpha subunit</note>
    </ligand>
</feature>
<dbReference type="InterPro" id="IPR009061">
    <property type="entry name" value="DNA-bd_dom_put_sf"/>
</dbReference>
<evidence type="ECO:0000256" key="3">
    <source>
        <dbReference type="ARBA" id="ARBA00011209"/>
    </source>
</evidence>
<keyword evidence="5 16" id="KW-0820">tRNA-binding</keyword>
<evidence type="ECO:0000256" key="13">
    <source>
        <dbReference type="ARBA" id="ARBA00023146"/>
    </source>
</evidence>
<keyword evidence="6 15" id="KW-0436">Ligase</keyword>
<evidence type="ECO:0000256" key="12">
    <source>
        <dbReference type="ARBA" id="ARBA00022917"/>
    </source>
</evidence>
<dbReference type="SUPFAM" id="SSF56037">
    <property type="entry name" value="PheT/TilS domain"/>
    <property type="match status" value="1"/>
</dbReference>
<dbReference type="Pfam" id="PF03147">
    <property type="entry name" value="FDX-ACB"/>
    <property type="match status" value="1"/>
</dbReference>
<evidence type="ECO:0000256" key="7">
    <source>
        <dbReference type="ARBA" id="ARBA00022723"/>
    </source>
</evidence>
<dbReference type="Pfam" id="PF17759">
    <property type="entry name" value="tRNA_synthFbeta"/>
    <property type="match status" value="1"/>
</dbReference>
<dbReference type="EMBL" id="JAAFYZ010000165">
    <property type="protein sequence ID" value="MBS2551988.1"/>
    <property type="molecule type" value="Genomic_DNA"/>
</dbReference>
<dbReference type="InterPro" id="IPR002547">
    <property type="entry name" value="tRNA-bd_dom"/>
</dbReference>
<comment type="subcellular location">
    <subcellularLocation>
        <location evidence="1 15">Cytoplasm</location>
    </subcellularLocation>
</comment>
<evidence type="ECO:0000259" key="19">
    <source>
        <dbReference type="PROSITE" id="PS51483"/>
    </source>
</evidence>
<dbReference type="InterPro" id="IPR033714">
    <property type="entry name" value="tRNA_bind_bactPheRS"/>
</dbReference>
<keyword evidence="4 15" id="KW-0963">Cytoplasm</keyword>
<dbReference type="SMART" id="SM00874">
    <property type="entry name" value="B5"/>
    <property type="match status" value="1"/>
</dbReference>
<proteinExistence type="inferred from homology"/>
<evidence type="ECO:0000256" key="16">
    <source>
        <dbReference type="PROSITE-ProRule" id="PRU00209"/>
    </source>
</evidence>
<evidence type="ECO:0000259" key="17">
    <source>
        <dbReference type="PROSITE" id="PS50886"/>
    </source>
</evidence>
<dbReference type="SUPFAM" id="SSF54991">
    <property type="entry name" value="Anticodon-binding domain of PheRS"/>
    <property type="match status" value="1"/>
</dbReference>
<evidence type="ECO:0000256" key="11">
    <source>
        <dbReference type="ARBA" id="ARBA00022884"/>
    </source>
</evidence>
<dbReference type="Pfam" id="PF03484">
    <property type="entry name" value="B5"/>
    <property type="match status" value="1"/>
</dbReference>
<dbReference type="SUPFAM" id="SSF55681">
    <property type="entry name" value="Class II aaRS and biotin synthetases"/>
    <property type="match status" value="1"/>
</dbReference>
<comment type="subunit">
    <text evidence="3 15">Tetramer of two alpha and two beta subunits.</text>
</comment>
<evidence type="ECO:0000256" key="4">
    <source>
        <dbReference type="ARBA" id="ARBA00022490"/>
    </source>
</evidence>
<dbReference type="PROSITE" id="PS51483">
    <property type="entry name" value="B5"/>
    <property type="match status" value="1"/>
</dbReference>
<evidence type="ECO:0000256" key="5">
    <source>
        <dbReference type="ARBA" id="ARBA00022555"/>
    </source>
</evidence>
<dbReference type="PROSITE" id="PS51447">
    <property type="entry name" value="FDX_ACB"/>
    <property type="match status" value="1"/>
</dbReference>